<proteinExistence type="predicted"/>
<dbReference type="RefSeq" id="WP_343881067.1">
    <property type="nucleotide sequence ID" value="NZ_BAAAIJ010000051.1"/>
</dbReference>
<keyword evidence="2 6" id="KW-0328">Glycosyltransferase</keyword>
<dbReference type="SUPFAM" id="SSF53756">
    <property type="entry name" value="UDP-Glycosyltransferase/glycogen phosphorylase"/>
    <property type="match status" value="1"/>
</dbReference>
<dbReference type="Pfam" id="PF13579">
    <property type="entry name" value="Glyco_trans_4_4"/>
    <property type="match status" value="1"/>
</dbReference>
<evidence type="ECO:0000259" key="4">
    <source>
        <dbReference type="Pfam" id="PF00534"/>
    </source>
</evidence>
<evidence type="ECO:0000313" key="6">
    <source>
        <dbReference type="EMBL" id="MFD1847847.1"/>
    </source>
</evidence>
<evidence type="ECO:0000256" key="3">
    <source>
        <dbReference type="ARBA" id="ARBA00022679"/>
    </source>
</evidence>
<keyword evidence="3 6" id="KW-0808">Transferase</keyword>
<dbReference type="InterPro" id="IPR001296">
    <property type="entry name" value="Glyco_trans_1"/>
</dbReference>
<dbReference type="Gene3D" id="3.40.50.2000">
    <property type="entry name" value="Glycogen Phosphorylase B"/>
    <property type="match status" value="2"/>
</dbReference>
<feature type="domain" description="Glycosyltransferase subfamily 4-like N-terminal" evidence="5">
    <location>
        <begin position="357"/>
        <end position="530"/>
    </location>
</feature>
<comment type="caution">
    <text evidence="6">The sequence shown here is derived from an EMBL/GenBank/DDBJ whole genome shotgun (WGS) entry which is preliminary data.</text>
</comment>
<evidence type="ECO:0000259" key="5">
    <source>
        <dbReference type="Pfam" id="PF13579"/>
    </source>
</evidence>
<keyword evidence="7" id="KW-1185">Reference proteome</keyword>
<dbReference type="CDD" id="cd03794">
    <property type="entry name" value="GT4_WbuB-like"/>
    <property type="match status" value="1"/>
</dbReference>
<accession>A0ABW4QAV2</accession>
<feature type="domain" description="Glycosyl transferase family 1" evidence="4">
    <location>
        <begin position="564"/>
        <end position="734"/>
    </location>
</feature>
<dbReference type="GO" id="GO:0016757">
    <property type="term" value="F:glycosyltransferase activity"/>
    <property type="evidence" value="ECO:0007669"/>
    <property type="project" value="UniProtKB-KW"/>
</dbReference>
<dbReference type="PANTHER" id="PTHR45947:SF3">
    <property type="entry name" value="SULFOQUINOVOSYL TRANSFERASE SQD2"/>
    <property type="match status" value="1"/>
</dbReference>
<reference evidence="7" key="1">
    <citation type="journal article" date="2019" name="Int. J. Syst. Evol. Microbiol.">
        <title>The Global Catalogue of Microorganisms (GCM) 10K type strain sequencing project: providing services to taxonomists for standard genome sequencing and annotation.</title>
        <authorList>
            <consortium name="The Broad Institute Genomics Platform"/>
            <consortium name="The Broad Institute Genome Sequencing Center for Infectious Disease"/>
            <person name="Wu L."/>
            <person name="Ma J."/>
        </authorList>
    </citation>
    <scope>NUCLEOTIDE SEQUENCE [LARGE SCALE GENOMIC DNA]</scope>
    <source>
        <strain evidence="7">JCM 11496</strain>
    </source>
</reference>
<organism evidence="6 7">
    <name type="scientific">Arthrobacter flavus</name>
    <dbReference type="NCBI Taxonomy" id="95172"/>
    <lineage>
        <taxon>Bacteria</taxon>
        <taxon>Bacillati</taxon>
        <taxon>Actinomycetota</taxon>
        <taxon>Actinomycetes</taxon>
        <taxon>Micrococcales</taxon>
        <taxon>Micrococcaceae</taxon>
        <taxon>Arthrobacter</taxon>
    </lineage>
</organism>
<dbReference type="PANTHER" id="PTHR45947">
    <property type="entry name" value="SULFOQUINOVOSYL TRANSFERASE SQD2"/>
    <property type="match status" value="1"/>
</dbReference>
<dbReference type="InterPro" id="IPR050194">
    <property type="entry name" value="Glycosyltransferase_grp1"/>
</dbReference>
<evidence type="ECO:0000256" key="1">
    <source>
        <dbReference type="ARBA" id="ARBA00021292"/>
    </source>
</evidence>
<protein>
    <recommendedName>
        <fullName evidence="1">D-inositol 3-phosphate glycosyltransferase</fullName>
    </recommendedName>
</protein>
<sequence>MSRWSSAMLDTPARQRTLDWWSRENAFERSKEQRASMKTLENLPIPGFIADPEWGNRWNICENQPVSVNLNDSGNFSLTKVEKFTLHTVLNAEVSDLEVLSDGQGVPVSQNTSYTVALNARTEDRVHVQLVIHEFDSSGTRTSRLPIENLERVLYVPVPGTASLVISLRTTGRGTMTVRGVEFNRASAITAAPGLHKHGVVVEPAARSKAQERDPYVWLLPLRRALYDGTPLSVLFTRKEAVEAVKLFIDGEYMLEAKEIIQHFDLYSDLTTSQLRRIFWHGRRTGYLVHAIRALDEVVFRTQSVKDSAARDLLNAEYEFHRDPWGMLPDLAPASAFDPAGPVLHFVGKALPEKQTGYTVRTRYTTEALSAGGTKCIIAVQVGGNHEDGLDEEVDHTFGNVRTVMLAGPSKNKAARSDWMRRNAEELYTLVTKVRPSVIHAHSDFTNGALATHVASATGVPVVYEARGFWEETWLSRIAKAQSWDDIDLHMRMYGAPELYELRRQSERRVRERADRVITLAETMKRFILEESPGGAVKSEHITLARNAVDPEDFPPPTGPSSARETLGIDDHQVVVGYISSIVEYEGIETLLDGYKKLSDTQENVHLLIVGDGPHLNRLRTHAEKNSIPNVVFTGRIPHEEVLSYYHAIDIFVVPRRRTRVTELVTPLKPFEAFSTGRAVVMSDVAALVEIAQDSAGAARIFAADNPDSLAQVLTELVEDPAQRRQMGERGTRWVKEKRSWSSNVPAYQLVYNDLKRERSVVS</sequence>
<dbReference type="InterPro" id="IPR028098">
    <property type="entry name" value="Glyco_trans_4-like_N"/>
</dbReference>
<evidence type="ECO:0000313" key="7">
    <source>
        <dbReference type="Proteomes" id="UP001597307"/>
    </source>
</evidence>
<dbReference type="Proteomes" id="UP001597307">
    <property type="component" value="Unassembled WGS sequence"/>
</dbReference>
<evidence type="ECO:0000256" key="2">
    <source>
        <dbReference type="ARBA" id="ARBA00022676"/>
    </source>
</evidence>
<dbReference type="Pfam" id="PF00534">
    <property type="entry name" value="Glycos_transf_1"/>
    <property type="match status" value="1"/>
</dbReference>
<dbReference type="EMBL" id="JBHUGA010000060">
    <property type="protein sequence ID" value="MFD1847847.1"/>
    <property type="molecule type" value="Genomic_DNA"/>
</dbReference>
<name>A0ABW4QAV2_9MICC</name>
<gene>
    <name evidence="6" type="ORF">ACFSFX_14750</name>
</gene>